<keyword evidence="1" id="KW-0472">Membrane</keyword>
<dbReference type="AlphaFoldDB" id="A0A4P6ZLC4"/>
<dbReference type="OrthoDB" id="117366at2"/>
<dbReference type="Proteomes" id="UP000294321">
    <property type="component" value="Chromosome"/>
</dbReference>
<accession>A0A4P6ZLC4</accession>
<feature type="transmembrane region" description="Helical" evidence="1">
    <location>
        <begin position="12"/>
        <end position="31"/>
    </location>
</feature>
<reference evidence="3" key="1">
    <citation type="submission" date="2018-12" db="EMBL/GenBank/DDBJ databases">
        <title>A new species of lactobacillus.</title>
        <authorList>
            <person name="Jian Y."/>
            <person name="Xin L."/>
            <person name="Hong Z.J."/>
            <person name="Ming L.Z."/>
            <person name="Hong X.Z."/>
        </authorList>
    </citation>
    <scope>NUCLEOTIDE SEQUENCE [LARGE SCALE GENOMIC DNA]</scope>
    <source>
        <strain evidence="3">HSLZ-75</strain>
    </source>
</reference>
<keyword evidence="1" id="KW-1133">Transmembrane helix</keyword>
<sequence>MSSLLNKKSSKSFVFYLVYTVLITGLLFIGVSGNIHADTATSHQASNTQYKNQNKTELIQKTTHKAKANKKANNWFNDGLSKRNLKARAWVAWHESRDEWNVLSYGGRCIGYFQMDPAYLGKRHGHVNLNHKHQVKVADAYAKSRYGSWVNAKKFWQAHHWY</sequence>
<evidence type="ECO:0000313" key="2">
    <source>
        <dbReference type="EMBL" id="QBP18478.1"/>
    </source>
</evidence>
<dbReference type="EMBL" id="CP034726">
    <property type="protein sequence ID" value="QBP18478.1"/>
    <property type="molecule type" value="Genomic_DNA"/>
</dbReference>
<gene>
    <name evidence="2" type="ORF">ELX58_04865</name>
</gene>
<keyword evidence="1" id="KW-0812">Transmembrane</keyword>
<evidence type="ECO:0008006" key="4">
    <source>
        <dbReference type="Google" id="ProtNLM"/>
    </source>
</evidence>
<evidence type="ECO:0000313" key="3">
    <source>
        <dbReference type="Proteomes" id="UP000294321"/>
    </source>
</evidence>
<keyword evidence="3" id="KW-1185">Reference proteome</keyword>
<dbReference type="RefSeq" id="WP_133442037.1">
    <property type="nucleotide sequence ID" value="NZ_CP034726.1"/>
</dbReference>
<proteinExistence type="predicted"/>
<organism evidence="2 3">
    <name type="scientific">Acetilactobacillus jinshanensis</name>
    <dbReference type="NCBI Taxonomy" id="1720083"/>
    <lineage>
        <taxon>Bacteria</taxon>
        <taxon>Bacillati</taxon>
        <taxon>Bacillota</taxon>
        <taxon>Bacilli</taxon>
        <taxon>Lactobacillales</taxon>
        <taxon>Lactobacillaceae</taxon>
        <taxon>Acetilactobacillus</taxon>
    </lineage>
</organism>
<protein>
    <recommendedName>
        <fullName evidence="4">Aggregation promoting factor surface protein</fullName>
    </recommendedName>
</protein>
<name>A0A4P6ZLC4_9LACO</name>
<evidence type="ECO:0000256" key="1">
    <source>
        <dbReference type="SAM" id="Phobius"/>
    </source>
</evidence>
<dbReference type="KEGG" id="lji:ELX58_04865"/>